<sequence>MSGLVRKVVTVVDEVLLELGRPVATPVRRATAAAVIRNPWAGRGFVADLQPEVETVAPELGRLLAGRVIETLGGVDRIEAFGKAAVVGLDGEIEHGAALIHTPYFGNVLRELTEGTSIIVFSDDRLPAGEPLTVPLWHKTAAATRSHYQTVQIRIPDAPRRDEIVVIAAASCGPRPNARIGDRRTDPAVRLADLENAR</sequence>
<dbReference type="Gene3D" id="3.30.1330.110">
    <property type="entry name" value="BB2672"/>
    <property type="match status" value="1"/>
</dbReference>
<name>A0A3M0I110_9ACTN</name>
<dbReference type="SUPFAM" id="SSF160519">
    <property type="entry name" value="BB2672-like"/>
    <property type="match status" value="1"/>
</dbReference>
<dbReference type="Pfam" id="PF06684">
    <property type="entry name" value="AA_synth"/>
    <property type="match status" value="1"/>
</dbReference>
<dbReference type="AlphaFoldDB" id="A0A3M0I110"/>
<keyword evidence="2" id="KW-1185">Reference proteome</keyword>
<dbReference type="InterPro" id="IPR009569">
    <property type="entry name" value="AA_synth_put"/>
</dbReference>
<protein>
    <submittedName>
        <fullName evidence="1">Peptide synthetase</fullName>
    </submittedName>
</protein>
<accession>A0A3M0I110</accession>
<evidence type="ECO:0000313" key="1">
    <source>
        <dbReference type="EMBL" id="RMB82485.1"/>
    </source>
</evidence>
<proteinExistence type="predicted"/>
<dbReference type="OrthoDB" id="4806613at2"/>
<dbReference type="InterPro" id="IPR035936">
    <property type="entry name" value="BB2672"/>
</dbReference>
<dbReference type="Proteomes" id="UP000270471">
    <property type="component" value="Unassembled WGS sequence"/>
</dbReference>
<comment type="caution">
    <text evidence="1">The sequence shown here is derived from an EMBL/GenBank/DDBJ whole genome shotgun (WGS) entry which is preliminary data.</text>
</comment>
<reference evidence="1 2" key="1">
    <citation type="submission" date="2017-11" db="EMBL/GenBank/DDBJ databases">
        <title>Draft genome of actinobacteria isolated from guarana (Paullinia cupana (Mart.) Ducke.</title>
        <authorList>
            <person name="Siqueira K.A."/>
            <person name="Liotti R.G."/>
            <person name="Mendes T.A.O."/>
            <person name="Soares M.A."/>
        </authorList>
    </citation>
    <scope>NUCLEOTIDE SEQUENCE [LARGE SCALE GENOMIC DNA]</scope>
    <source>
        <strain evidence="1 2">193</strain>
    </source>
</reference>
<dbReference type="EMBL" id="PENI01000022">
    <property type="protein sequence ID" value="RMB82485.1"/>
    <property type="molecule type" value="Genomic_DNA"/>
</dbReference>
<dbReference type="RefSeq" id="WP_121892704.1">
    <property type="nucleotide sequence ID" value="NZ_PENI01000022.1"/>
</dbReference>
<organism evidence="1 2">
    <name type="scientific">Streptomyces shenzhenensis</name>
    <dbReference type="NCBI Taxonomy" id="943815"/>
    <lineage>
        <taxon>Bacteria</taxon>
        <taxon>Bacillati</taxon>
        <taxon>Actinomycetota</taxon>
        <taxon>Actinomycetes</taxon>
        <taxon>Kitasatosporales</taxon>
        <taxon>Streptomycetaceae</taxon>
        <taxon>Streptomyces</taxon>
    </lineage>
</organism>
<evidence type="ECO:0000313" key="2">
    <source>
        <dbReference type="Proteomes" id="UP000270471"/>
    </source>
</evidence>
<gene>
    <name evidence="1" type="ORF">CTZ28_28965</name>
</gene>